<dbReference type="SUPFAM" id="SSF55120">
    <property type="entry name" value="Pseudouridine synthase"/>
    <property type="match status" value="1"/>
</dbReference>
<dbReference type="GO" id="GO:0009982">
    <property type="term" value="F:pseudouridine synthase activity"/>
    <property type="evidence" value="ECO:0007669"/>
    <property type="project" value="InterPro"/>
</dbReference>
<dbReference type="InterPro" id="IPR020103">
    <property type="entry name" value="PsdUridine_synth_cat_dom_sf"/>
</dbReference>
<dbReference type="Gene3D" id="3.30.2350.10">
    <property type="entry name" value="Pseudouridine synthase"/>
    <property type="match status" value="1"/>
</dbReference>
<evidence type="ECO:0000313" key="4">
    <source>
        <dbReference type="EMBL" id="ROR01594.1"/>
    </source>
</evidence>
<sequence length="305" mass="34345">MVKTQGPSFWKAVVLPNQDGWRVKDWVQIECFMEAKEAQELVAFGAVHVAGKVVRDPNRVLRAGEEVRIYWPWMGVRRFYELDAARILYRDAWLFVYNKEAGIPTQPMPSDAYNNVFEATKRFLAREGVTQPYVGLHHRLDRETSGVLVMTVSPQANKALGRAFAEHRVEKTYLAWVLGIPNWDTKTIRVGIGREPGRYVVWPNRPGKFAETFVAVVYRGCGQSLVHAVPVTGRTHQIRLHLAHEGLPILGDRRYGGSQAAAAASRLLLHAWKLRLSHPVTNCELSLTASLPGDWPLPPDPAIPD</sequence>
<proteinExistence type="inferred from homology"/>
<organism evidence="4 5">
    <name type="scientific">Desulfosoma caldarium</name>
    <dbReference type="NCBI Taxonomy" id="610254"/>
    <lineage>
        <taxon>Bacteria</taxon>
        <taxon>Pseudomonadati</taxon>
        <taxon>Thermodesulfobacteriota</taxon>
        <taxon>Syntrophobacteria</taxon>
        <taxon>Syntrophobacterales</taxon>
        <taxon>Syntrophobacteraceae</taxon>
        <taxon>Desulfosoma</taxon>
    </lineage>
</organism>
<protein>
    <submittedName>
        <fullName evidence="4">23S rRNA pseudouridine1911/1915/1917 synthase</fullName>
    </submittedName>
</protein>
<evidence type="ECO:0000256" key="1">
    <source>
        <dbReference type="ARBA" id="ARBA00010876"/>
    </source>
</evidence>
<dbReference type="GO" id="GO:0000455">
    <property type="term" value="P:enzyme-directed rRNA pseudouridine synthesis"/>
    <property type="evidence" value="ECO:0007669"/>
    <property type="project" value="TreeGrafter"/>
</dbReference>
<evidence type="ECO:0000313" key="5">
    <source>
        <dbReference type="Proteomes" id="UP000276223"/>
    </source>
</evidence>
<dbReference type="GO" id="GO:0140098">
    <property type="term" value="F:catalytic activity, acting on RNA"/>
    <property type="evidence" value="ECO:0007669"/>
    <property type="project" value="UniProtKB-ARBA"/>
</dbReference>
<evidence type="ECO:0000259" key="3">
    <source>
        <dbReference type="Pfam" id="PF00849"/>
    </source>
</evidence>
<dbReference type="OrthoDB" id="128480at2"/>
<dbReference type="InterPro" id="IPR050188">
    <property type="entry name" value="RluA_PseudoU_synthase"/>
</dbReference>
<evidence type="ECO:0000256" key="2">
    <source>
        <dbReference type="PROSITE-ProRule" id="PRU00182"/>
    </source>
</evidence>
<comment type="similarity">
    <text evidence="1">Belongs to the pseudouridine synthase RluA family.</text>
</comment>
<reference evidence="4 5" key="1">
    <citation type="submission" date="2018-11" db="EMBL/GenBank/DDBJ databases">
        <title>Genomic Encyclopedia of Type Strains, Phase IV (KMG-IV): sequencing the most valuable type-strain genomes for metagenomic binning, comparative biology and taxonomic classification.</title>
        <authorList>
            <person name="Goeker M."/>
        </authorList>
    </citation>
    <scope>NUCLEOTIDE SEQUENCE [LARGE SCALE GENOMIC DNA]</scope>
    <source>
        <strain evidence="4 5">DSM 22027</strain>
    </source>
</reference>
<comment type="caution">
    <text evidence="4">The sequence shown here is derived from an EMBL/GenBank/DDBJ whole genome shotgun (WGS) entry which is preliminary data.</text>
</comment>
<dbReference type="CDD" id="cd02869">
    <property type="entry name" value="PseudoU_synth_RluA_like"/>
    <property type="match status" value="1"/>
</dbReference>
<gene>
    <name evidence="4" type="ORF">EDC27_0773</name>
</gene>
<dbReference type="EMBL" id="RJVA01000010">
    <property type="protein sequence ID" value="ROR01594.1"/>
    <property type="molecule type" value="Genomic_DNA"/>
</dbReference>
<dbReference type="InterPro" id="IPR006145">
    <property type="entry name" value="PsdUridine_synth_RsuA/RluA"/>
</dbReference>
<dbReference type="PROSITE" id="PS50889">
    <property type="entry name" value="S4"/>
    <property type="match status" value="1"/>
</dbReference>
<dbReference type="Proteomes" id="UP000276223">
    <property type="component" value="Unassembled WGS sequence"/>
</dbReference>
<keyword evidence="5" id="KW-1185">Reference proteome</keyword>
<accession>A0A3N1VFI6</accession>
<dbReference type="PANTHER" id="PTHR21600:SF87">
    <property type="entry name" value="RNA PSEUDOURIDYLATE SYNTHASE DOMAIN-CONTAINING PROTEIN 1"/>
    <property type="match status" value="1"/>
</dbReference>
<dbReference type="Pfam" id="PF00849">
    <property type="entry name" value="PseudoU_synth_2"/>
    <property type="match status" value="1"/>
</dbReference>
<dbReference type="PANTHER" id="PTHR21600">
    <property type="entry name" value="MITOCHONDRIAL RNA PSEUDOURIDINE SYNTHASE"/>
    <property type="match status" value="1"/>
</dbReference>
<name>A0A3N1VFI6_9BACT</name>
<feature type="domain" description="Pseudouridine synthase RsuA/RluA-like" evidence="3">
    <location>
        <begin position="94"/>
        <end position="244"/>
    </location>
</feature>
<dbReference type="AlphaFoldDB" id="A0A3N1VFI6"/>
<keyword evidence="2" id="KW-0694">RNA-binding</keyword>
<dbReference type="CDD" id="cd00165">
    <property type="entry name" value="S4"/>
    <property type="match status" value="1"/>
</dbReference>
<dbReference type="GO" id="GO:0003723">
    <property type="term" value="F:RNA binding"/>
    <property type="evidence" value="ECO:0007669"/>
    <property type="project" value="UniProtKB-KW"/>
</dbReference>